<dbReference type="PROSITE" id="PS50887">
    <property type="entry name" value="GGDEF"/>
    <property type="match status" value="1"/>
</dbReference>
<dbReference type="PANTHER" id="PTHR45138:SF9">
    <property type="entry name" value="DIGUANYLATE CYCLASE DGCM-RELATED"/>
    <property type="match status" value="1"/>
</dbReference>
<proteinExistence type="predicted"/>
<dbReference type="InterPro" id="IPR029016">
    <property type="entry name" value="GAF-like_dom_sf"/>
</dbReference>
<dbReference type="SMART" id="SM00065">
    <property type="entry name" value="GAF"/>
    <property type="match status" value="1"/>
</dbReference>
<organism evidence="2 3">
    <name type="scientific">Candidatus Saccharicenans subterraneus</name>
    <dbReference type="NCBI Taxonomy" id="2508984"/>
    <lineage>
        <taxon>Bacteria</taxon>
        <taxon>Candidatus Aminicenantota</taxon>
        <taxon>Candidatus Aminicenantia</taxon>
        <taxon>Candidatus Aminicenantales</taxon>
        <taxon>Candidatus Saccharicenantaceae</taxon>
        <taxon>Candidatus Saccharicenans</taxon>
    </lineage>
</organism>
<reference evidence="2 3" key="1">
    <citation type="submission" date="2018-08" db="EMBL/GenBank/DDBJ databases">
        <title>Genome analysis of the thermophilic bacterium of the candidate phylum Aminicenantes from deep subsurface aquifer revealed its physiology and ecological role.</title>
        <authorList>
            <person name="Kadnikov V.V."/>
            <person name="Mardanov A.V."/>
            <person name="Beletsky A.V."/>
            <person name="Karnachuk O.V."/>
            <person name="Ravin N.V."/>
        </authorList>
    </citation>
    <scope>NUCLEOTIDE SEQUENCE [LARGE SCALE GENOMIC DNA]</scope>
    <source>
        <strain evidence="2">BY38</strain>
    </source>
</reference>
<comment type="caution">
    <text evidence="2">The sequence shown here is derived from an EMBL/GenBank/DDBJ whole genome shotgun (WGS) entry which is preliminary data.</text>
</comment>
<dbReference type="Proteomes" id="UP000257323">
    <property type="component" value="Unassembled WGS sequence"/>
</dbReference>
<dbReference type="InterPro" id="IPR029787">
    <property type="entry name" value="Nucleotide_cyclase"/>
</dbReference>
<dbReference type="NCBIfam" id="TIGR00254">
    <property type="entry name" value="GGDEF"/>
    <property type="match status" value="1"/>
</dbReference>
<dbReference type="Gene3D" id="3.30.70.270">
    <property type="match status" value="1"/>
</dbReference>
<dbReference type="Pfam" id="PF01590">
    <property type="entry name" value="GAF"/>
    <property type="match status" value="1"/>
</dbReference>
<dbReference type="Gene3D" id="3.30.450.40">
    <property type="match status" value="1"/>
</dbReference>
<dbReference type="EMBL" id="QUAH01000018">
    <property type="protein sequence ID" value="RFT14816.1"/>
    <property type="molecule type" value="Genomic_DNA"/>
</dbReference>
<evidence type="ECO:0000313" key="2">
    <source>
        <dbReference type="EMBL" id="RFT14816.1"/>
    </source>
</evidence>
<sequence length="362" mass="41335">MEELKGGTGSEQLQSFPTAKFFEATRELTLARSSDDLLDRFLKKIDELFGPVVTAFLLRDQASHDLRYARVIGEIAASLQDRMIRRGEGICGLAAETNQNIIISDCTRDPRFNPKVDHLPGLEVYSLMAVPVRVEKKVFGLVGLFNKKNRKQFSLDEFKLLLSLVTFFEMLLERLVLLKHISELEEFDPLTDAYNTRAFVNYFQREVARCERYGIDLSLLKVDIDYYEKIIQTFGQEAAARVITNLSFILRKTTRKVDLVARIGEFEFMIMLPNTNRAGAEKLRERIIKILESQNLRATGIPYTVTIDVYSESGQTVQALSKVSEVSTCLSQVNRKHMRRKYPTPGEELEENILSSLFSGPK</sequence>
<protein>
    <submittedName>
        <fullName evidence="2">GGDEF/response regulator receiver domain protein</fullName>
    </submittedName>
</protein>
<dbReference type="SUPFAM" id="SSF55781">
    <property type="entry name" value="GAF domain-like"/>
    <property type="match status" value="1"/>
</dbReference>
<dbReference type="PANTHER" id="PTHR45138">
    <property type="entry name" value="REGULATORY COMPONENTS OF SENSORY TRANSDUCTION SYSTEM"/>
    <property type="match status" value="1"/>
</dbReference>
<dbReference type="InterPro" id="IPR003018">
    <property type="entry name" value="GAF"/>
</dbReference>
<dbReference type="AlphaFoldDB" id="A0A3E2BJM9"/>
<dbReference type="InterPro" id="IPR050469">
    <property type="entry name" value="Diguanylate_Cyclase"/>
</dbReference>
<dbReference type="GO" id="GO:1902201">
    <property type="term" value="P:negative regulation of bacterial-type flagellum-dependent cell motility"/>
    <property type="evidence" value="ECO:0007669"/>
    <property type="project" value="TreeGrafter"/>
</dbReference>
<dbReference type="Pfam" id="PF00990">
    <property type="entry name" value="GGDEF"/>
    <property type="match status" value="1"/>
</dbReference>
<dbReference type="SMART" id="SM00267">
    <property type="entry name" value="GGDEF"/>
    <property type="match status" value="1"/>
</dbReference>
<dbReference type="GO" id="GO:0005886">
    <property type="term" value="C:plasma membrane"/>
    <property type="evidence" value="ECO:0007669"/>
    <property type="project" value="TreeGrafter"/>
</dbReference>
<feature type="domain" description="GGDEF" evidence="1">
    <location>
        <begin position="215"/>
        <end position="344"/>
    </location>
</feature>
<accession>A0A3E2BJM9</accession>
<dbReference type="SUPFAM" id="SSF55073">
    <property type="entry name" value="Nucleotide cyclase"/>
    <property type="match status" value="1"/>
</dbReference>
<evidence type="ECO:0000259" key="1">
    <source>
        <dbReference type="PROSITE" id="PS50887"/>
    </source>
</evidence>
<dbReference type="InterPro" id="IPR000160">
    <property type="entry name" value="GGDEF_dom"/>
</dbReference>
<dbReference type="GO" id="GO:0052621">
    <property type="term" value="F:diguanylate cyclase activity"/>
    <property type="evidence" value="ECO:0007669"/>
    <property type="project" value="TreeGrafter"/>
</dbReference>
<name>A0A3E2BJM9_9BACT</name>
<dbReference type="CDD" id="cd01949">
    <property type="entry name" value="GGDEF"/>
    <property type="match status" value="1"/>
</dbReference>
<gene>
    <name evidence="2" type="ORF">OP8BY_1509</name>
</gene>
<dbReference type="InterPro" id="IPR043128">
    <property type="entry name" value="Rev_trsase/Diguanyl_cyclase"/>
</dbReference>
<dbReference type="GO" id="GO:0043709">
    <property type="term" value="P:cell adhesion involved in single-species biofilm formation"/>
    <property type="evidence" value="ECO:0007669"/>
    <property type="project" value="TreeGrafter"/>
</dbReference>
<evidence type="ECO:0000313" key="3">
    <source>
        <dbReference type="Proteomes" id="UP000257323"/>
    </source>
</evidence>